<dbReference type="STRING" id="673521.SAMN05660991_00037"/>
<organism evidence="3 4">
    <name type="scientific">Trujillonella endophytica</name>
    <dbReference type="NCBI Taxonomy" id="673521"/>
    <lineage>
        <taxon>Bacteria</taxon>
        <taxon>Bacillati</taxon>
        <taxon>Actinomycetota</taxon>
        <taxon>Actinomycetes</taxon>
        <taxon>Geodermatophilales</taxon>
        <taxon>Geodermatophilaceae</taxon>
        <taxon>Trujillonella</taxon>
    </lineage>
</organism>
<dbReference type="AlphaFoldDB" id="A0A1H8PA37"/>
<dbReference type="OrthoDB" id="4569428at2"/>
<feature type="signal peptide" evidence="2">
    <location>
        <begin position="1"/>
        <end position="31"/>
    </location>
</feature>
<evidence type="ECO:0000313" key="3">
    <source>
        <dbReference type="EMBL" id="SEO38403.1"/>
    </source>
</evidence>
<proteinExistence type="predicted"/>
<evidence type="ECO:0000256" key="1">
    <source>
        <dbReference type="SAM" id="MobiDB-lite"/>
    </source>
</evidence>
<dbReference type="RefSeq" id="WP_139220361.1">
    <property type="nucleotide sequence ID" value="NZ_FOEE01000001.1"/>
</dbReference>
<accession>A0A1H8PA37</accession>
<feature type="chain" id="PRO_5038355143" description="Secreted protein" evidence="2">
    <location>
        <begin position="32"/>
        <end position="92"/>
    </location>
</feature>
<keyword evidence="4" id="KW-1185">Reference proteome</keyword>
<dbReference type="EMBL" id="FOEE01000001">
    <property type="protein sequence ID" value="SEO38403.1"/>
    <property type="molecule type" value="Genomic_DNA"/>
</dbReference>
<feature type="region of interest" description="Disordered" evidence="1">
    <location>
        <begin position="61"/>
        <end position="92"/>
    </location>
</feature>
<evidence type="ECO:0000256" key="2">
    <source>
        <dbReference type="SAM" id="SignalP"/>
    </source>
</evidence>
<evidence type="ECO:0000313" key="4">
    <source>
        <dbReference type="Proteomes" id="UP000198960"/>
    </source>
</evidence>
<feature type="compositionally biased region" description="Low complexity" evidence="1">
    <location>
        <begin position="82"/>
        <end position="92"/>
    </location>
</feature>
<protein>
    <recommendedName>
        <fullName evidence="5">Secreted protein</fullName>
    </recommendedName>
</protein>
<evidence type="ECO:0008006" key="5">
    <source>
        <dbReference type="Google" id="ProtNLM"/>
    </source>
</evidence>
<gene>
    <name evidence="3" type="ORF">SAMN05660991_00037</name>
</gene>
<dbReference type="Proteomes" id="UP000198960">
    <property type="component" value="Unassembled WGS sequence"/>
</dbReference>
<keyword evidence="2" id="KW-0732">Signal</keyword>
<sequence length="92" mass="9870">MRTRKQVKKPVLKLLGLAGLAGVAATGAVLARNERQRRAYTADDVRSRLHERHAALAAVPEPDPDLARAPSTGQAGGGARGLLGRLPFLRRR</sequence>
<reference evidence="4" key="1">
    <citation type="submission" date="2016-10" db="EMBL/GenBank/DDBJ databases">
        <authorList>
            <person name="Varghese N."/>
            <person name="Submissions S."/>
        </authorList>
    </citation>
    <scope>NUCLEOTIDE SEQUENCE [LARGE SCALE GENOMIC DNA]</scope>
    <source>
        <strain evidence="4">DSM 45413</strain>
    </source>
</reference>
<name>A0A1H8PA37_9ACTN</name>